<keyword evidence="7" id="KW-1185">Reference proteome</keyword>
<keyword evidence="2" id="KW-0479">Metal-binding</keyword>
<dbReference type="RefSeq" id="WP_340330071.1">
    <property type="nucleotide sequence ID" value="NZ_JAZHOF010000005.1"/>
</dbReference>
<sequence>MGSAPIEQVAGLYHRRIGDVTVTALSDGYLDAPFEVLRDIEPADADSLLKGAYRPSPPRISVNCFLIQTGERVGLVDTGSGETMGPTLGRLPGLLARMDLTLADVDTVLLTHMHPDHSNGLTAEDGTALFPNAELVVSEQEIGHWYDDAAMARATESQKTRYFGWGRFQTGPYRDRVRHAAGEVLPNVTAVPLAGHTPGHTGYQVASGDDALLIWGDIVHVPDIQSRHPEVTMVFDSDPEQAVATRRRMFDMAASDGLLVAGMHVHYPAFAHVVRRGDAYALEPEVWAFTM</sequence>
<evidence type="ECO:0000256" key="2">
    <source>
        <dbReference type="ARBA" id="ARBA00022723"/>
    </source>
</evidence>
<evidence type="ECO:0000256" key="4">
    <source>
        <dbReference type="ARBA" id="ARBA00022833"/>
    </source>
</evidence>
<dbReference type="Pfam" id="PF00753">
    <property type="entry name" value="Lactamase_B"/>
    <property type="match status" value="1"/>
</dbReference>
<evidence type="ECO:0000313" key="7">
    <source>
        <dbReference type="Proteomes" id="UP001378188"/>
    </source>
</evidence>
<keyword evidence="3" id="KW-0378">Hydrolase</keyword>
<dbReference type="InterPro" id="IPR001279">
    <property type="entry name" value="Metallo-B-lactamas"/>
</dbReference>
<dbReference type="SUPFAM" id="SSF56281">
    <property type="entry name" value="Metallo-hydrolase/oxidoreductase"/>
    <property type="match status" value="1"/>
</dbReference>
<feature type="domain" description="Metallo-beta-lactamase" evidence="5">
    <location>
        <begin position="61"/>
        <end position="264"/>
    </location>
</feature>
<dbReference type="EMBL" id="JAZHOF010000005">
    <property type="protein sequence ID" value="MEJ8572368.1"/>
    <property type="molecule type" value="Genomic_DNA"/>
</dbReference>
<evidence type="ECO:0000256" key="1">
    <source>
        <dbReference type="ARBA" id="ARBA00007749"/>
    </source>
</evidence>
<dbReference type="InterPro" id="IPR036866">
    <property type="entry name" value="RibonucZ/Hydroxyglut_hydro"/>
</dbReference>
<dbReference type="InterPro" id="IPR051013">
    <property type="entry name" value="MBL_superfamily_lactonases"/>
</dbReference>
<dbReference type="CDD" id="cd07720">
    <property type="entry name" value="OPHC2-like_MBL-fold"/>
    <property type="match status" value="1"/>
</dbReference>
<dbReference type="GO" id="GO:0016787">
    <property type="term" value="F:hydrolase activity"/>
    <property type="evidence" value="ECO:0007669"/>
    <property type="project" value="UniProtKB-KW"/>
</dbReference>
<comment type="caution">
    <text evidence="6">The sequence shown here is derived from an EMBL/GenBank/DDBJ whole genome shotgun (WGS) entry which is preliminary data.</text>
</comment>
<dbReference type="GO" id="GO:0046872">
    <property type="term" value="F:metal ion binding"/>
    <property type="evidence" value="ECO:0007669"/>
    <property type="project" value="UniProtKB-KW"/>
</dbReference>
<dbReference type="SMART" id="SM00849">
    <property type="entry name" value="Lactamase_B"/>
    <property type="match status" value="1"/>
</dbReference>
<dbReference type="PANTHER" id="PTHR42978:SF6">
    <property type="entry name" value="QUORUM-QUENCHING LACTONASE YTNP-RELATED"/>
    <property type="match status" value="1"/>
</dbReference>
<organism evidence="6 7">
    <name type="scientific">Microbaculum marinum</name>
    <dbReference type="NCBI Taxonomy" id="1764581"/>
    <lineage>
        <taxon>Bacteria</taxon>
        <taxon>Pseudomonadati</taxon>
        <taxon>Pseudomonadota</taxon>
        <taxon>Alphaproteobacteria</taxon>
        <taxon>Hyphomicrobiales</taxon>
        <taxon>Tepidamorphaceae</taxon>
        <taxon>Microbaculum</taxon>
    </lineage>
</organism>
<evidence type="ECO:0000256" key="3">
    <source>
        <dbReference type="ARBA" id="ARBA00022801"/>
    </source>
</evidence>
<protein>
    <submittedName>
        <fullName evidence="6">MBL fold metallo-hydrolase</fullName>
    </submittedName>
</protein>
<name>A0AAW9RTU3_9HYPH</name>
<proteinExistence type="inferred from homology"/>
<evidence type="ECO:0000259" key="5">
    <source>
        <dbReference type="SMART" id="SM00849"/>
    </source>
</evidence>
<keyword evidence="4" id="KW-0862">Zinc</keyword>
<dbReference type="PANTHER" id="PTHR42978">
    <property type="entry name" value="QUORUM-QUENCHING LACTONASE YTNP-RELATED-RELATED"/>
    <property type="match status" value="1"/>
</dbReference>
<evidence type="ECO:0000313" key="6">
    <source>
        <dbReference type="EMBL" id="MEJ8572368.1"/>
    </source>
</evidence>
<comment type="similarity">
    <text evidence="1">Belongs to the metallo-beta-lactamase superfamily.</text>
</comment>
<gene>
    <name evidence="6" type="ORF">V3328_12835</name>
</gene>
<dbReference type="Gene3D" id="3.60.15.10">
    <property type="entry name" value="Ribonuclease Z/Hydroxyacylglutathione hydrolase-like"/>
    <property type="match status" value="1"/>
</dbReference>
<accession>A0AAW9RTU3</accession>
<dbReference type="Proteomes" id="UP001378188">
    <property type="component" value="Unassembled WGS sequence"/>
</dbReference>
<dbReference type="AlphaFoldDB" id="A0AAW9RTU3"/>
<reference evidence="6 7" key="1">
    <citation type="submission" date="2024-02" db="EMBL/GenBank/DDBJ databases">
        <title>Genome analysis and characterization of Microbaculum marinisediminis sp. nov., isolated from marine sediment.</title>
        <authorList>
            <person name="Du Z.-J."/>
            <person name="Ye Y.-Q."/>
            <person name="Zhang Z.-R."/>
            <person name="Yuan S.-M."/>
            <person name="Zhang X.-Y."/>
        </authorList>
    </citation>
    <scope>NUCLEOTIDE SEQUENCE [LARGE SCALE GENOMIC DNA]</scope>
    <source>
        <strain evidence="6 7">SDUM1044001</strain>
    </source>
</reference>